<evidence type="ECO:0000256" key="4">
    <source>
        <dbReference type="ARBA" id="ARBA00022927"/>
    </source>
</evidence>
<evidence type="ECO:0000256" key="7">
    <source>
        <dbReference type="SAM" id="Phobius"/>
    </source>
</evidence>
<evidence type="ECO:0000256" key="1">
    <source>
        <dbReference type="ARBA" id="ARBA00004211"/>
    </source>
</evidence>
<gene>
    <name evidence="8" type="ORF">CINCED_3A014239</name>
</gene>
<comment type="subcellular location">
    <subcellularLocation>
        <location evidence="1">Membrane</location>
        <topology evidence="1">Single-pass type IV membrane protein</topology>
    </subcellularLocation>
</comment>
<dbReference type="GO" id="GO:0031201">
    <property type="term" value="C:SNARE complex"/>
    <property type="evidence" value="ECO:0007669"/>
    <property type="project" value="TreeGrafter"/>
</dbReference>
<dbReference type="PANTHER" id="PTHR21230:SF89">
    <property type="entry name" value="VESICLE TRANSPORT THROUGH INTERACTION WITH T-SNARES HOMOLOG 1B"/>
    <property type="match status" value="1"/>
</dbReference>
<organism evidence="8 9">
    <name type="scientific">Cinara cedri</name>
    <dbReference type="NCBI Taxonomy" id="506608"/>
    <lineage>
        <taxon>Eukaryota</taxon>
        <taxon>Metazoa</taxon>
        <taxon>Ecdysozoa</taxon>
        <taxon>Arthropoda</taxon>
        <taxon>Hexapoda</taxon>
        <taxon>Insecta</taxon>
        <taxon>Pterygota</taxon>
        <taxon>Neoptera</taxon>
        <taxon>Paraneoptera</taxon>
        <taxon>Hemiptera</taxon>
        <taxon>Sternorrhyncha</taxon>
        <taxon>Aphidomorpha</taxon>
        <taxon>Aphidoidea</taxon>
        <taxon>Aphididae</taxon>
        <taxon>Lachninae</taxon>
        <taxon>Cinara</taxon>
    </lineage>
</organism>
<dbReference type="Pfam" id="PF12352">
    <property type="entry name" value="V-SNARE_C"/>
    <property type="match status" value="1"/>
</dbReference>
<keyword evidence="5 7" id="KW-1133">Transmembrane helix</keyword>
<dbReference type="GO" id="GO:0005789">
    <property type="term" value="C:endoplasmic reticulum membrane"/>
    <property type="evidence" value="ECO:0007669"/>
    <property type="project" value="TreeGrafter"/>
</dbReference>
<keyword evidence="9" id="KW-1185">Reference proteome</keyword>
<dbReference type="GO" id="GO:0000149">
    <property type="term" value="F:SNARE binding"/>
    <property type="evidence" value="ECO:0007669"/>
    <property type="project" value="TreeGrafter"/>
</dbReference>
<keyword evidence="2" id="KW-0813">Transport</keyword>
<dbReference type="GO" id="GO:0031902">
    <property type="term" value="C:late endosome membrane"/>
    <property type="evidence" value="ECO:0007669"/>
    <property type="project" value="TreeGrafter"/>
</dbReference>
<dbReference type="GO" id="GO:0005484">
    <property type="term" value="F:SNAP receptor activity"/>
    <property type="evidence" value="ECO:0007669"/>
    <property type="project" value="TreeGrafter"/>
</dbReference>
<dbReference type="GO" id="GO:0006891">
    <property type="term" value="P:intra-Golgi vesicle-mediated transport"/>
    <property type="evidence" value="ECO:0007669"/>
    <property type="project" value="TreeGrafter"/>
</dbReference>
<sequence>MQLSMEVFEENRKVLLRTNNRLNDIKSIAVETEEIGTAIVQELGEQRHTLSGARDRLEDIDNTRLSSHRYVSAINRHVLQDRILLILIIVIEVCTLIGLVYVKYIEK</sequence>
<evidence type="ECO:0000256" key="5">
    <source>
        <dbReference type="ARBA" id="ARBA00022989"/>
    </source>
</evidence>
<dbReference type="EMBL" id="CABPRJ010002378">
    <property type="protein sequence ID" value="VVC44352.1"/>
    <property type="molecule type" value="Genomic_DNA"/>
</dbReference>
<dbReference type="GO" id="GO:0005829">
    <property type="term" value="C:cytosol"/>
    <property type="evidence" value="ECO:0007669"/>
    <property type="project" value="GOC"/>
</dbReference>
<proteinExistence type="predicted"/>
<evidence type="ECO:0000256" key="3">
    <source>
        <dbReference type="ARBA" id="ARBA00022692"/>
    </source>
</evidence>
<dbReference type="GO" id="GO:0042147">
    <property type="term" value="P:retrograde transport, endosome to Golgi"/>
    <property type="evidence" value="ECO:0007669"/>
    <property type="project" value="TreeGrafter"/>
</dbReference>
<dbReference type="SUPFAM" id="SSF58038">
    <property type="entry name" value="SNARE fusion complex"/>
    <property type="match status" value="1"/>
</dbReference>
<dbReference type="Proteomes" id="UP000325440">
    <property type="component" value="Unassembled WGS sequence"/>
</dbReference>
<evidence type="ECO:0000313" key="9">
    <source>
        <dbReference type="Proteomes" id="UP000325440"/>
    </source>
</evidence>
<dbReference type="Gene3D" id="1.20.5.110">
    <property type="match status" value="1"/>
</dbReference>
<evidence type="ECO:0000256" key="2">
    <source>
        <dbReference type="ARBA" id="ARBA00022448"/>
    </source>
</evidence>
<dbReference type="GO" id="GO:0005794">
    <property type="term" value="C:Golgi apparatus"/>
    <property type="evidence" value="ECO:0007669"/>
    <property type="project" value="TreeGrafter"/>
</dbReference>
<feature type="transmembrane region" description="Helical" evidence="7">
    <location>
        <begin position="83"/>
        <end position="102"/>
    </location>
</feature>
<dbReference type="GO" id="GO:0006896">
    <property type="term" value="P:Golgi to vacuole transport"/>
    <property type="evidence" value="ECO:0007669"/>
    <property type="project" value="TreeGrafter"/>
</dbReference>
<reference evidence="8 9" key="1">
    <citation type="submission" date="2019-08" db="EMBL/GenBank/DDBJ databases">
        <authorList>
            <person name="Alioto T."/>
            <person name="Alioto T."/>
            <person name="Gomez Garrido J."/>
        </authorList>
    </citation>
    <scope>NUCLEOTIDE SEQUENCE [LARGE SCALE GENOMIC DNA]</scope>
</reference>
<dbReference type="GO" id="GO:0048280">
    <property type="term" value="P:vesicle fusion with Golgi apparatus"/>
    <property type="evidence" value="ECO:0007669"/>
    <property type="project" value="TreeGrafter"/>
</dbReference>
<evidence type="ECO:0000256" key="6">
    <source>
        <dbReference type="ARBA" id="ARBA00023136"/>
    </source>
</evidence>
<keyword evidence="4" id="KW-0653">Protein transport</keyword>
<keyword evidence="3 7" id="KW-0812">Transmembrane</keyword>
<accession>A0A5E4NKQ5</accession>
<keyword evidence="6 7" id="KW-0472">Membrane</keyword>
<dbReference type="GO" id="GO:0012507">
    <property type="term" value="C:ER to Golgi transport vesicle membrane"/>
    <property type="evidence" value="ECO:0007669"/>
    <property type="project" value="TreeGrafter"/>
</dbReference>
<evidence type="ECO:0000313" key="8">
    <source>
        <dbReference type="EMBL" id="VVC44352.1"/>
    </source>
</evidence>
<dbReference type="PANTHER" id="PTHR21230">
    <property type="entry name" value="VESICLE TRANSPORT V-SNARE PROTEIN VTI1-RELATED"/>
    <property type="match status" value="1"/>
</dbReference>
<protein>
    <submittedName>
        <fullName evidence="8">Uncharacterized protein</fullName>
    </submittedName>
</protein>
<dbReference type="AlphaFoldDB" id="A0A5E4NKQ5"/>
<dbReference type="GO" id="GO:0015031">
    <property type="term" value="P:protein transport"/>
    <property type="evidence" value="ECO:0007669"/>
    <property type="project" value="UniProtKB-KW"/>
</dbReference>
<dbReference type="GO" id="GO:1903076">
    <property type="term" value="P:regulation of protein localization to plasma membrane"/>
    <property type="evidence" value="ECO:0007669"/>
    <property type="project" value="TreeGrafter"/>
</dbReference>
<dbReference type="GO" id="GO:0016236">
    <property type="term" value="P:macroautophagy"/>
    <property type="evidence" value="ECO:0007669"/>
    <property type="project" value="TreeGrafter"/>
</dbReference>
<name>A0A5E4NKQ5_9HEMI</name>